<proteinExistence type="predicted"/>
<name>A0A0A8ZCB8_ARUDO</name>
<dbReference type="AlphaFoldDB" id="A0A0A8ZCB8"/>
<reference evidence="1" key="1">
    <citation type="submission" date="2014-09" db="EMBL/GenBank/DDBJ databases">
        <authorList>
            <person name="Magalhaes I.L.F."/>
            <person name="Oliveira U."/>
            <person name="Santos F.R."/>
            <person name="Vidigal T.H.D.A."/>
            <person name="Brescovit A.D."/>
            <person name="Santos A.J."/>
        </authorList>
    </citation>
    <scope>NUCLEOTIDE SEQUENCE</scope>
    <source>
        <tissue evidence="1">Shoot tissue taken approximately 20 cm above the soil surface</tissue>
    </source>
</reference>
<organism evidence="1">
    <name type="scientific">Arundo donax</name>
    <name type="common">Giant reed</name>
    <name type="synonym">Donax arundinaceus</name>
    <dbReference type="NCBI Taxonomy" id="35708"/>
    <lineage>
        <taxon>Eukaryota</taxon>
        <taxon>Viridiplantae</taxon>
        <taxon>Streptophyta</taxon>
        <taxon>Embryophyta</taxon>
        <taxon>Tracheophyta</taxon>
        <taxon>Spermatophyta</taxon>
        <taxon>Magnoliopsida</taxon>
        <taxon>Liliopsida</taxon>
        <taxon>Poales</taxon>
        <taxon>Poaceae</taxon>
        <taxon>PACMAD clade</taxon>
        <taxon>Arundinoideae</taxon>
        <taxon>Arundineae</taxon>
        <taxon>Arundo</taxon>
    </lineage>
</organism>
<protein>
    <submittedName>
        <fullName evidence="1">Uncharacterized protein</fullName>
    </submittedName>
</protein>
<dbReference type="EMBL" id="GBRH01261439">
    <property type="protein sequence ID" value="JAD36456.1"/>
    <property type="molecule type" value="Transcribed_RNA"/>
</dbReference>
<evidence type="ECO:0000313" key="1">
    <source>
        <dbReference type="EMBL" id="JAD36456.1"/>
    </source>
</evidence>
<sequence>MMELENCAKCGHEHTQFKLFLSSIS</sequence>
<accession>A0A0A8ZCB8</accession>
<reference evidence="1" key="2">
    <citation type="journal article" date="2015" name="Data Brief">
        <title>Shoot transcriptome of the giant reed, Arundo donax.</title>
        <authorList>
            <person name="Barrero R.A."/>
            <person name="Guerrero F.D."/>
            <person name="Moolhuijzen P."/>
            <person name="Goolsby J.A."/>
            <person name="Tidwell J."/>
            <person name="Bellgard S.E."/>
            <person name="Bellgard M.I."/>
        </authorList>
    </citation>
    <scope>NUCLEOTIDE SEQUENCE</scope>
    <source>
        <tissue evidence="1">Shoot tissue taken approximately 20 cm above the soil surface</tissue>
    </source>
</reference>